<gene>
    <name evidence="3" type="ORF">LITE_LOCUS34794</name>
</gene>
<dbReference type="Proteomes" id="UP001154282">
    <property type="component" value="Unassembled WGS sequence"/>
</dbReference>
<dbReference type="PROSITE" id="PS50005">
    <property type="entry name" value="TPR"/>
    <property type="match status" value="1"/>
</dbReference>
<dbReference type="SUPFAM" id="SSF48452">
    <property type="entry name" value="TPR-like"/>
    <property type="match status" value="1"/>
</dbReference>
<dbReference type="InterPro" id="IPR019734">
    <property type="entry name" value="TPR_rpt"/>
</dbReference>
<evidence type="ECO:0000313" key="3">
    <source>
        <dbReference type="EMBL" id="CAI0461115.1"/>
    </source>
</evidence>
<sequence length="242" mass="25984">MINGATSAVTPGNSGLNSLPSGNICPFGKILKKIGLPSRASNSNDTLMGKGSRHYGHGSIMRSGDSGAGGGKLGIGCGDLEEMKSGGNEMYKRGKFVEALALYDKSILLSPDNTVYQSNRVATLTALGRLSEAVKECEAVRLDPGYARAHQRFDNALSLTEKAVLIDHGVAVVHFKAEGDDEPDDMSPFMNMLCVRYPSIHLFKVDVGETLGIAKAESIRMVPTFKVYKNIDMVKEIVHPSH</sequence>
<reference evidence="3" key="1">
    <citation type="submission" date="2022-08" db="EMBL/GenBank/DDBJ databases">
        <authorList>
            <person name="Gutierrez-Valencia J."/>
        </authorList>
    </citation>
    <scope>NUCLEOTIDE SEQUENCE</scope>
</reference>
<dbReference type="GO" id="GO:0005737">
    <property type="term" value="C:cytoplasm"/>
    <property type="evidence" value="ECO:0007669"/>
    <property type="project" value="TreeGrafter"/>
</dbReference>
<feature type="domain" description="Thioredoxin" evidence="2">
    <location>
        <begin position="165"/>
        <end position="238"/>
    </location>
</feature>
<dbReference type="PANTHER" id="PTHR46050">
    <property type="entry name" value="TPR REPEAT-CONTAINING THIOREDOXIN"/>
    <property type="match status" value="1"/>
</dbReference>
<dbReference type="Pfam" id="PF00085">
    <property type="entry name" value="Thioredoxin"/>
    <property type="match status" value="1"/>
</dbReference>
<dbReference type="CDD" id="cd02947">
    <property type="entry name" value="TRX_family"/>
    <property type="match status" value="1"/>
</dbReference>
<dbReference type="PANTHER" id="PTHR46050:SF29">
    <property type="entry name" value="TPR REPEAT-CONTAINING THIOREDOXIN TTL4"/>
    <property type="match status" value="1"/>
</dbReference>
<keyword evidence="4" id="KW-1185">Reference proteome</keyword>
<evidence type="ECO:0000313" key="4">
    <source>
        <dbReference type="Proteomes" id="UP001154282"/>
    </source>
</evidence>
<dbReference type="AlphaFoldDB" id="A0AAV0NRW1"/>
<comment type="caution">
    <text evidence="3">The sequence shown here is derived from an EMBL/GenBank/DDBJ whole genome shotgun (WGS) entry which is preliminary data.</text>
</comment>
<evidence type="ECO:0000259" key="2">
    <source>
        <dbReference type="Pfam" id="PF00085"/>
    </source>
</evidence>
<dbReference type="InterPro" id="IPR013766">
    <property type="entry name" value="Thioredoxin_domain"/>
</dbReference>
<dbReference type="GO" id="GO:0006950">
    <property type="term" value="P:response to stress"/>
    <property type="evidence" value="ECO:0007669"/>
    <property type="project" value="UniProtKB-ARBA"/>
</dbReference>
<organism evidence="3 4">
    <name type="scientific">Linum tenue</name>
    <dbReference type="NCBI Taxonomy" id="586396"/>
    <lineage>
        <taxon>Eukaryota</taxon>
        <taxon>Viridiplantae</taxon>
        <taxon>Streptophyta</taxon>
        <taxon>Embryophyta</taxon>
        <taxon>Tracheophyta</taxon>
        <taxon>Spermatophyta</taxon>
        <taxon>Magnoliopsida</taxon>
        <taxon>eudicotyledons</taxon>
        <taxon>Gunneridae</taxon>
        <taxon>Pentapetalae</taxon>
        <taxon>rosids</taxon>
        <taxon>fabids</taxon>
        <taxon>Malpighiales</taxon>
        <taxon>Linaceae</taxon>
        <taxon>Linum</taxon>
    </lineage>
</organism>
<proteinExistence type="predicted"/>
<dbReference type="InterPro" id="IPR011990">
    <property type="entry name" value="TPR-like_helical_dom_sf"/>
</dbReference>
<protein>
    <recommendedName>
        <fullName evidence="2">Thioredoxin domain-containing protein</fullName>
    </recommendedName>
</protein>
<keyword evidence="1" id="KW-0802">TPR repeat</keyword>
<dbReference type="Gene3D" id="1.25.40.10">
    <property type="entry name" value="Tetratricopeptide repeat domain"/>
    <property type="match status" value="1"/>
</dbReference>
<dbReference type="InterPro" id="IPR036249">
    <property type="entry name" value="Thioredoxin-like_sf"/>
</dbReference>
<name>A0AAV0NRW1_9ROSI</name>
<dbReference type="EMBL" id="CAMGYJ010000008">
    <property type="protein sequence ID" value="CAI0461115.1"/>
    <property type="molecule type" value="Genomic_DNA"/>
</dbReference>
<evidence type="ECO:0000256" key="1">
    <source>
        <dbReference type="PROSITE-ProRule" id="PRU00339"/>
    </source>
</evidence>
<accession>A0AAV0NRW1</accession>
<dbReference type="InterPro" id="IPR044534">
    <property type="entry name" value="TTL1-4"/>
</dbReference>
<feature type="repeat" description="TPR" evidence="1">
    <location>
        <begin position="80"/>
        <end position="113"/>
    </location>
</feature>
<dbReference type="Gene3D" id="3.40.30.10">
    <property type="entry name" value="Glutaredoxin"/>
    <property type="match status" value="1"/>
</dbReference>
<dbReference type="SUPFAM" id="SSF52833">
    <property type="entry name" value="Thioredoxin-like"/>
    <property type="match status" value="1"/>
</dbReference>